<dbReference type="CDD" id="cd03427">
    <property type="entry name" value="NUDIX_MTH1_Nudt1"/>
    <property type="match status" value="1"/>
</dbReference>
<dbReference type="InterPro" id="IPR015797">
    <property type="entry name" value="NUDIX_hydrolase-like_dom_sf"/>
</dbReference>
<dbReference type="InterPro" id="IPR003563">
    <property type="entry name" value="8ODP"/>
</dbReference>
<evidence type="ECO:0000256" key="7">
    <source>
        <dbReference type="SAM" id="SignalP"/>
    </source>
</evidence>
<dbReference type="PANTHER" id="PTHR43758">
    <property type="entry name" value="7,8-DIHYDRO-8-OXOGUANINE TRIPHOSPHATASE"/>
    <property type="match status" value="1"/>
</dbReference>
<evidence type="ECO:0000256" key="6">
    <source>
        <dbReference type="ARBA" id="ARBA00022842"/>
    </source>
</evidence>
<dbReference type="GO" id="GO:0046872">
    <property type="term" value="F:metal ion binding"/>
    <property type="evidence" value="ECO:0007669"/>
    <property type="project" value="UniProtKB-KW"/>
</dbReference>
<keyword evidence="6" id="KW-0460">Magnesium</keyword>
<keyword evidence="5" id="KW-0378">Hydrolase</keyword>
<gene>
    <name evidence="8" type="ORF">PoB_006541200</name>
</gene>
<evidence type="ECO:0000256" key="3">
    <source>
        <dbReference type="ARBA" id="ARBA00011245"/>
    </source>
</evidence>
<sequence length="138" mass="16365">MPGLEQILAIMVLRWILFSINLIRELLEESGVVANSLSRVGLINFEFENDPVILEVHIFKTSDYTGKPVETEEMRPQWYEEESVPFDKMWPDDHIWFPYMLNNKMFEAYFLFQGMDIIVSHWIKEVDSLDSVNVDKKF</sequence>
<evidence type="ECO:0000256" key="1">
    <source>
        <dbReference type="ARBA" id="ARBA00001946"/>
    </source>
</evidence>
<evidence type="ECO:0000256" key="2">
    <source>
        <dbReference type="ARBA" id="ARBA00005582"/>
    </source>
</evidence>
<comment type="caution">
    <text evidence="8">The sequence shown here is derived from an EMBL/GenBank/DDBJ whole genome shotgun (WGS) entry which is preliminary data.</text>
</comment>
<dbReference type="Proteomes" id="UP000735302">
    <property type="component" value="Unassembled WGS sequence"/>
</dbReference>
<dbReference type="SUPFAM" id="SSF55811">
    <property type="entry name" value="Nudix"/>
    <property type="match status" value="1"/>
</dbReference>
<dbReference type="PANTHER" id="PTHR43758:SF2">
    <property type="entry name" value="OXIDIZED PURINE NUCLEOSIDE TRIPHOSPHATE HYDROLASE"/>
    <property type="match status" value="1"/>
</dbReference>
<keyword evidence="7" id="KW-0732">Signal</keyword>
<comment type="subunit">
    <text evidence="3">Monomer.</text>
</comment>
<reference evidence="8 9" key="1">
    <citation type="journal article" date="2021" name="Elife">
        <title>Chloroplast acquisition without the gene transfer in kleptoplastic sea slugs, Plakobranchus ocellatus.</title>
        <authorList>
            <person name="Maeda T."/>
            <person name="Takahashi S."/>
            <person name="Yoshida T."/>
            <person name="Shimamura S."/>
            <person name="Takaki Y."/>
            <person name="Nagai Y."/>
            <person name="Toyoda A."/>
            <person name="Suzuki Y."/>
            <person name="Arimoto A."/>
            <person name="Ishii H."/>
            <person name="Satoh N."/>
            <person name="Nishiyama T."/>
            <person name="Hasebe M."/>
            <person name="Maruyama T."/>
            <person name="Minagawa J."/>
            <person name="Obokata J."/>
            <person name="Shigenobu S."/>
        </authorList>
    </citation>
    <scope>NUCLEOTIDE SEQUENCE [LARGE SCALE GENOMIC DNA]</scope>
</reference>
<accession>A0AAV4D434</accession>
<name>A0AAV4D434_9GAST</name>
<dbReference type="GO" id="GO:0008413">
    <property type="term" value="F:8-oxo-7,8-dihydroguanosine triphosphate pyrophosphatase activity"/>
    <property type="evidence" value="ECO:0007669"/>
    <property type="project" value="InterPro"/>
</dbReference>
<comment type="similarity">
    <text evidence="2">Belongs to the Nudix hydrolase family.</text>
</comment>
<evidence type="ECO:0000313" key="9">
    <source>
        <dbReference type="Proteomes" id="UP000735302"/>
    </source>
</evidence>
<dbReference type="GO" id="GO:0042262">
    <property type="term" value="P:DNA protection"/>
    <property type="evidence" value="ECO:0007669"/>
    <property type="project" value="InterPro"/>
</dbReference>
<evidence type="ECO:0000256" key="4">
    <source>
        <dbReference type="ARBA" id="ARBA00022723"/>
    </source>
</evidence>
<feature type="signal peptide" evidence="7">
    <location>
        <begin position="1"/>
        <end position="19"/>
    </location>
</feature>
<dbReference type="Gene3D" id="3.90.79.10">
    <property type="entry name" value="Nucleoside Triphosphate Pyrophosphohydrolase"/>
    <property type="match status" value="1"/>
</dbReference>
<evidence type="ECO:0000256" key="5">
    <source>
        <dbReference type="ARBA" id="ARBA00022801"/>
    </source>
</evidence>
<comment type="cofactor">
    <cofactor evidence="1">
        <name>Mg(2+)</name>
        <dbReference type="ChEBI" id="CHEBI:18420"/>
    </cofactor>
</comment>
<evidence type="ECO:0000313" key="8">
    <source>
        <dbReference type="EMBL" id="GFO38907.1"/>
    </source>
</evidence>
<protein>
    <submittedName>
        <fullName evidence="8">7,8-dihydro-8-oxoguanine triphosphatase</fullName>
    </submittedName>
</protein>
<organism evidence="8 9">
    <name type="scientific">Plakobranchus ocellatus</name>
    <dbReference type="NCBI Taxonomy" id="259542"/>
    <lineage>
        <taxon>Eukaryota</taxon>
        <taxon>Metazoa</taxon>
        <taxon>Spiralia</taxon>
        <taxon>Lophotrochozoa</taxon>
        <taxon>Mollusca</taxon>
        <taxon>Gastropoda</taxon>
        <taxon>Heterobranchia</taxon>
        <taxon>Euthyneura</taxon>
        <taxon>Panpulmonata</taxon>
        <taxon>Sacoglossa</taxon>
        <taxon>Placobranchoidea</taxon>
        <taxon>Plakobranchidae</taxon>
        <taxon>Plakobranchus</taxon>
    </lineage>
</organism>
<dbReference type="EMBL" id="BLXT01007365">
    <property type="protein sequence ID" value="GFO38907.1"/>
    <property type="molecule type" value="Genomic_DNA"/>
</dbReference>
<feature type="chain" id="PRO_5043360383" evidence="7">
    <location>
        <begin position="20"/>
        <end position="138"/>
    </location>
</feature>
<dbReference type="PRINTS" id="PR01403">
    <property type="entry name" value="8OXTPHPHTASE"/>
</dbReference>
<keyword evidence="9" id="KW-1185">Reference proteome</keyword>
<proteinExistence type="inferred from homology"/>
<dbReference type="GO" id="GO:0005737">
    <property type="term" value="C:cytoplasm"/>
    <property type="evidence" value="ECO:0007669"/>
    <property type="project" value="TreeGrafter"/>
</dbReference>
<keyword evidence="4" id="KW-0479">Metal-binding</keyword>
<dbReference type="AlphaFoldDB" id="A0AAV4D434"/>